<dbReference type="AlphaFoldDB" id="A0AAE3J6L2"/>
<reference evidence="3 4" key="1">
    <citation type="submission" date="2021-10" db="EMBL/GenBank/DDBJ databases">
        <title>Anaerobic single-cell dispensing facilitates the cultivation of human gut bacteria.</title>
        <authorList>
            <person name="Afrizal A."/>
        </authorList>
    </citation>
    <scope>NUCLEOTIDE SEQUENCE [LARGE SCALE GENOMIC DNA]</scope>
    <source>
        <strain evidence="3 4">CLA-AA-H277</strain>
    </source>
</reference>
<dbReference type="InterPro" id="IPR020084">
    <property type="entry name" value="NUDIX_hydrolase_CS"/>
</dbReference>
<name>A0AAE3J6L2_9FIRM</name>
<dbReference type="SUPFAM" id="SSF55811">
    <property type="entry name" value="Nudix"/>
    <property type="match status" value="1"/>
</dbReference>
<dbReference type="InterPro" id="IPR051325">
    <property type="entry name" value="Nudix_hydrolase_domain"/>
</dbReference>
<keyword evidence="4" id="KW-1185">Reference proteome</keyword>
<evidence type="ECO:0000259" key="2">
    <source>
        <dbReference type="PROSITE" id="PS51462"/>
    </source>
</evidence>
<dbReference type="Pfam" id="PF00293">
    <property type="entry name" value="NUDIX"/>
    <property type="match status" value="1"/>
</dbReference>
<gene>
    <name evidence="3" type="ORF">LKD71_09400</name>
</gene>
<dbReference type="EMBL" id="JAJEPR010000013">
    <property type="protein sequence ID" value="MCC2190016.1"/>
    <property type="molecule type" value="Genomic_DNA"/>
</dbReference>
<evidence type="ECO:0000256" key="1">
    <source>
        <dbReference type="ARBA" id="ARBA00022801"/>
    </source>
</evidence>
<accession>A0AAE3J6L2</accession>
<organism evidence="3 4">
    <name type="scientific">Fusicatenibacter faecihominis</name>
    <dbReference type="NCBI Taxonomy" id="2881276"/>
    <lineage>
        <taxon>Bacteria</taxon>
        <taxon>Bacillati</taxon>
        <taxon>Bacillota</taxon>
        <taxon>Clostridia</taxon>
        <taxon>Lachnospirales</taxon>
        <taxon>Lachnospiraceae</taxon>
        <taxon>Fusicatenibacter</taxon>
    </lineage>
</organism>
<evidence type="ECO:0000313" key="3">
    <source>
        <dbReference type="EMBL" id="MCC2190016.1"/>
    </source>
</evidence>
<keyword evidence="1" id="KW-0378">Hydrolase</keyword>
<dbReference type="GO" id="GO:0006167">
    <property type="term" value="P:AMP biosynthetic process"/>
    <property type="evidence" value="ECO:0007669"/>
    <property type="project" value="TreeGrafter"/>
</dbReference>
<dbReference type="PANTHER" id="PTHR21340">
    <property type="entry name" value="DIADENOSINE 5,5-P1,P4-TETRAPHOSPHATE PYROPHOSPHOHYDROLASE MUTT"/>
    <property type="match status" value="1"/>
</dbReference>
<dbReference type="GO" id="GO:0006754">
    <property type="term" value="P:ATP biosynthetic process"/>
    <property type="evidence" value="ECO:0007669"/>
    <property type="project" value="TreeGrafter"/>
</dbReference>
<comment type="caution">
    <text evidence="3">The sequence shown here is derived from an EMBL/GenBank/DDBJ whole genome shotgun (WGS) entry which is preliminary data.</text>
</comment>
<dbReference type="InterPro" id="IPR000086">
    <property type="entry name" value="NUDIX_hydrolase_dom"/>
</dbReference>
<sequence>MRLLFEMDKRDYDNCTHRFVRNSARSIIIREKKIAMIHSLKYDYYKFPGGGMEGEESPVRAMIRETREEAGLVVRPDTVKEYGYVHRIQKSDKDATECFVQDNYYYLCDAENETVAQCLDNYEAMESFTLEFVEPHIAIQKNRNVRNSLHNSMMFEREARVIELLIEEGLL</sequence>
<dbReference type="InterPro" id="IPR015797">
    <property type="entry name" value="NUDIX_hydrolase-like_dom_sf"/>
</dbReference>
<dbReference type="PANTHER" id="PTHR21340:SF0">
    <property type="entry name" value="BIS(5'-NUCLEOSYL)-TETRAPHOSPHATASE [ASYMMETRICAL]"/>
    <property type="match status" value="1"/>
</dbReference>
<proteinExistence type="predicted"/>
<dbReference type="RefSeq" id="WP_227615209.1">
    <property type="nucleotide sequence ID" value="NZ_JAJEPR010000013.1"/>
</dbReference>
<dbReference type="PROSITE" id="PS51462">
    <property type="entry name" value="NUDIX"/>
    <property type="match status" value="1"/>
</dbReference>
<dbReference type="Proteomes" id="UP001197875">
    <property type="component" value="Unassembled WGS sequence"/>
</dbReference>
<dbReference type="Gene3D" id="3.90.79.10">
    <property type="entry name" value="Nucleoside Triphosphate Pyrophosphohydrolase"/>
    <property type="match status" value="1"/>
</dbReference>
<protein>
    <submittedName>
        <fullName evidence="3">NUDIX domain-containing protein</fullName>
    </submittedName>
</protein>
<dbReference type="PROSITE" id="PS00893">
    <property type="entry name" value="NUDIX_BOX"/>
    <property type="match status" value="1"/>
</dbReference>
<feature type="domain" description="Nudix hydrolase" evidence="2">
    <location>
        <begin position="19"/>
        <end position="157"/>
    </location>
</feature>
<evidence type="ECO:0000313" key="4">
    <source>
        <dbReference type="Proteomes" id="UP001197875"/>
    </source>
</evidence>
<dbReference type="GO" id="GO:0004081">
    <property type="term" value="F:bis(5'-nucleosyl)-tetraphosphatase (asymmetrical) activity"/>
    <property type="evidence" value="ECO:0007669"/>
    <property type="project" value="TreeGrafter"/>
</dbReference>